<proteinExistence type="predicted"/>
<comment type="caution">
    <text evidence="2">The sequence shown here is derived from an EMBL/GenBank/DDBJ whole genome shotgun (WGS) entry which is preliminary data.</text>
</comment>
<evidence type="ECO:0000313" key="2">
    <source>
        <dbReference type="EMBL" id="KAH7297646.1"/>
    </source>
</evidence>
<keyword evidence="1" id="KW-0732">Signal</keyword>
<name>A0A8T2RMJ3_CERRI</name>
<evidence type="ECO:0000256" key="1">
    <source>
        <dbReference type="SAM" id="SignalP"/>
    </source>
</evidence>
<evidence type="ECO:0000313" key="3">
    <source>
        <dbReference type="Proteomes" id="UP000825935"/>
    </source>
</evidence>
<dbReference type="AlphaFoldDB" id="A0A8T2RMJ3"/>
<keyword evidence="3" id="KW-1185">Reference proteome</keyword>
<dbReference type="Proteomes" id="UP000825935">
    <property type="component" value="Chromosome 25"/>
</dbReference>
<dbReference type="EMBL" id="CM035430">
    <property type="protein sequence ID" value="KAH7297646.1"/>
    <property type="molecule type" value="Genomic_DNA"/>
</dbReference>
<accession>A0A8T2RMJ3</accession>
<protein>
    <submittedName>
        <fullName evidence="2">Uncharacterized protein</fullName>
    </submittedName>
</protein>
<sequence>MRSMALLILYVFLAPFLQYIAESAALEYDAGLAMSPSMQPPAPRGLIHSFDSKGAETDEAIAEIADYICATCCMVEGRIYPHASLLSREQILKLLNERLAADYICQYDPCCDHR</sequence>
<organism evidence="2 3">
    <name type="scientific">Ceratopteris richardii</name>
    <name type="common">Triangle waterfern</name>
    <dbReference type="NCBI Taxonomy" id="49495"/>
    <lineage>
        <taxon>Eukaryota</taxon>
        <taxon>Viridiplantae</taxon>
        <taxon>Streptophyta</taxon>
        <taxon>Embryophyta</taxon>
        <taxon>Tracheophyta</taxon>
        <taxon>Polypodiopsida</taxon>
        <taxon>Polypodiidae</taxon>
        <taxon>Polypodiales</taxon>
        <taxon>Pteridineae</taxon>
        <taxon>Pteridaceae</taxon>
        <taxon>Parkerioideae</taxon>
        <taxon>Ceratopteris</taxon>
    </lineage>
</organism>
<feature type="chain" id="PRO_5035916385" evidence="1">
    <location>
        <begin position="26"/>
        <end position="114"/>
    </location>
</feature>
<gene>
    <name evidence="2" type="ORF">KP509_25G004900</name>
</gene>
<feature type="signal peptide" evidence="1">
    <location>
        <begin position="1"/>
        <end position="25"/>
    </location>
</feature>
<reference evidence="2" key="1">
    <citation type="submission" date="2021-08" db="EMBL/GenBank/DDBJ databases">
        <title>WGS assembly of Ceratopteris richardii.</title>
        <authorList>
            <person name="Marchant D.B."/>
            <person name="Chen G."/>
            <person name="Jenkins J."/>
            <person name="Shu S."/>
            <person name="Leebens-Mack J."/>
            <person name="Grimwood J."/>
            <person name="Schmutz J."/>
            <person name="Soltis P."/>
            <person name="Soltis D."/>
            <person name="Chen Z.-H."/>
        </authorList>
    </citation>
    <scope>NUCLEOTIDE SEQUENCE</scope>
    <source>
        <strain evidence="2">Whitten #5841</strain>
        <tissue evidence="2">Leaf</tissue>
    </source>
</reference>